<sequence>MPVPRRLIIGILAAAAVVALAVLVVLWRGRDNDRRIEAELSEAVDALRPFPRRIDEATEILEARAEGRRMIYVYRVTRDAPLDIEQQGLRLRRIVCGSEAMRRSIGQGVTFIYEYRGPGDAQPVLGRVEVGACE</sequence>
<keyword evidence="1" id="KW-0812">Transmembrane</keyword>
<organism evidence="2 3">
    <name type="scientific">Neoroseomonas lacus</name>
    <dbReference type="NCBI Taxonomy" id="287609"/>
    <lineage>
        <taxon>Bacteria</taxon>
        <taxon>Pseudomonadati</taxon>
        <taxon>Pseudomonadota</taxon>
        <taxon>Alphaproteobacteria</taxon>
        <taxon>Acetobacterales</taxon>
        <taxon>Acetobacteraceae</taxon>
        <taxon>Neoroseomonas</taxon>
    </lineage>
</organism>
<accession>A0A917KX98</accession>
<comment type="caution">
    <text evidence="2">The sequence shown here is derived from an EMBL/GenBank/DDBJ whole genome shotgun (WGS) entry which is preliminary data.</text>
</comment>
<keyword evidence="3" id="KW-1185">Reference proteome</keyword>
<keyword evidence="1" id="KW-1133">Transmembrane helix</keyword>
<name>A0A917KX98_9PROT</name>
<reference evidence="2" key="2">
    <citation type="submission" date="2020-09" db="EMBL/GenBank/DDBJ databases">
        <authorList>
            <person name="Sun Q."/>
            <person name="Zhou Y."/>
        </authorList>
    </citation>
    <scope>NUCLEOTIDE SEQUENCE</scope>
    <source>
        <strain evidence="2">CGMCC 1.3617</strain>
    </source>
</reference>
<dbReference type="AlphaFoldDB" id="A0A917KX98"/>
<gene>
    <name evidence="2" type="ORF">GCM10011320_47490</name>
</gene>
<dbReference type="Proteomes" id="UP000661507">
    <property type="component" value="Unassembled WGS sequence"/>
</dbReference>
<evidence type="ECO:0000313" key="3">
    <source>
        <dbReference type="Proteomes" id="UP000661507"/>
    </source>
</evidence>
<proteinExistence type="predicted"/>
<keyword evidence="1" id="KW-0472">Membrane</keyword>
<reference evidence="2" key="1">
    <citation type="journal article" date="2014" name="Int. J. Syst. Evol. Microbiol.">
        <title>Complete genome sequence of Corynebacterium casei LMG S-19264T (=DSM 44701T), isolated from a smear-ripened cheese.</title>
        <authorList>
            <consortium name="US DOE Joint Genome Institute (JGI-PGF)"/>
            <person name="Walter F."/>
            <person name="Albersmeier A."/>
            <person name="Kalinowski J."/>
            <person name="Ruckert C."/>
        </authorList>
    </citation>
    <scope>NUCLEOTIDE SEQUENCE</scope>
    <source>
        <strain evidence="2">CGMCC 1.3617</strain>
    </source>
</reference>
<dbReference type="Gene3D" id="3.30.300.250">
    <property type="match status" value="1"/>
</dbReference>
<evidence type="ECO:0000256" key="1">
    <source>
        <dbReference type="SAM" id="Phobius"/>
    </source>
</evidence>
<dbReference type="RefSeq" id="WP_188971473.1">
    <property type="nucleotide sequence ID" value="NZ_BMKW01000013.1"/>
</dbReference>
<dbReference type="EMBL" id="BMKW01000013">
    <property type="protein sequence ID" value="GGJ34270.1"/>
    <property type="molecule type" value="Genomic_DNA"/>
</dbReference>
<evidence type="ECO:0000313" key="2">
    <source>
        <dbReference type="EMBL" id="GGJ34270.1"/>
    </source>
</evidence>
<protein>
    <submittedName>
        <fullName evidence="2">Uncharacterized protein</fullName>
    </submittedName>
</protein>
<feature type="transmembrane region" description="Helical" evidence="1">
    <location>
        <begin position="6"/>
        <end position="27"/>
    </location>
</feature>